<name>A0A197JAX9_9FUNG</name>
<dbReference type="EMBL" id="KV442190">
    <property type="protein sequence ID" value="OAQ22267.1"/>
    <property type="molecule type" value="Genomic_DNA"/>
</dbReference>
<accession>A0A197JAX9</accession>
<reference evidence="1 2" key="1">
    <citation type="submission" date="2016-05" db="EMBL/GenBank/DDBJ databases">
        <title>Genome sequencing reveals origins of a unique bacterial endosymbiosis in the earliest lineages of terrestrial Fungi.</title>
        <authorList>
            <consortium name="DOE Joint Genome Institute"/>
            <person name="Uehling J."/>
            <person name="Gryganskyi A."/>
            <person name="Hameed K."/>
            <person name="Tschaplinski T."/>
            <person name="Misztal P."/>
            <person name="Wu S."/>
            <person name="Desiro A."/>
            <person name="Vande Pol N."/>
            <person name="Du Z.-Y."/>
            <person name="Zienkiewicz A."/>
            <person name="Zienkiewicz K."/>
            <person name="Morin E."/>
            <person name="Tisserant E."/>
            <person name="Splivallo R."/>
            <person name="Hainaut M."/>
            <person name="Henrissat B."/>
            <person name="Ohm R."/>
            <person name="Kuo A."/>
            <person name="Yan J."/>
            <person name="Lipzen A."/>
            <person name="Nolan M."/>
            <person name="Labutti K."/>
            <person name="Barry K."/>
            <person name="Goldstein A."/>
            <person name="Labbe J."/>
            <person name="Schadt C."/>
            <person name="Tuskan G."/>
            <person name="Grigoriev I."/>
            <person name="Martin F."/>
            <person name="Vilgalys R."/>
            <person name="Bonito G."/>
        </authorList>
    </citation>
    <scope>NUCLEOTIDE SEQUENCE [LARGE SCALE GENOMIC DNA]</scope>
    <source>
        <strain evidence="1 2">AG-77</strain>
    </source>
</reference>
<keyword evidence="2" id="KW-1185">Reference proteome</keyword>
<proteinExistence type="predicted"/>
<sequence>MSSTSHTNGYISWVVHGFYTNYNHVECMERYTMKYPTASILILTIAMSTAVRAQSMITVDTLDTTALESIPNLADIGGISPASTASRIIINASTGCDTAASEIQQAGVKKLREKVKDVHTLVDTLATHSEMDTLREEHKVLSQEVHILATRNKILESEATTMKQQVDIMEKHMETMRQRMNTMEKYVETMEKTSKPTGVLRVVLERLSVLLALVLDPDGNKGVAPDDTYGYLSDPAVRIPMEYHQDGVLGENAMSEDEP</sequence>
<organism evidence="1 2">
    <name type="scientific">Linnemannia elongata AG-77</name>
    <dbReference type="NCBI Taxonomy" id="1314771"/>
    <lineage>
        <taxon>Eukaryota</taxon>
        <taxon>Fungi</taxon>
        <taxon>Fungi incertae sedis</taxon>
        <taxon>Mucoromycota</taxon>
        <taxon>Mortierellomycotina</taxon>
        <taxon>Mortierellomycetes</taxon>
        <taxon>Mortierellales</taxon>
        <taxon>Mortierellaceae</taxon>
        <taxon>Linnemannia</taxon>
    </lineage>
</organism>
<protein>
    <submittedName>
        <fullName evidence="1">Uncharacterized protein</fullName>
    </submittedName>
</protein>
<gene>
    <name evidence="1" type="ORF">K457DRAFT_1825635</name>
</gene>
<dbReference type="AlphaFoldDB" id="A0A197JAX9"/>
<dbReference type="Proteomes" id="UP000078512">
    <property type="component" value="Unassembled WGS sequence"/>
</dbReference>
<evidence type="ECO:0000313" key="1">
    <source>
        <dbReference type="EMBL" id="OAQ22267.1"/>
    </source>
</evidence>
<evidence type="ECO:0000313" key="2">
    <source>
        <dbReference type="Proteomes" id="UP000078512"/>
    </source>
</evidence>